<dbReference type="AlphaFoldDB" id="A0A180GQN2"/>
<dbReference type="OrthoDB" id="2506022at2759"/>
<dbReference type="InterPro" id="IPR029466">
    <property type="entry name" value="NAM-associated_C"/>
</dbReference>
<dbReference type="Pfam" id="PF14303">
    <property type="entry name" value="NAM-associated"/>
    <property type="match status" value="1"/>
</dbReference>
<evidence type="ECO:0000313" key="5">
    <source>
        <dbReference type="Proteomes" id="UP000005240"/>
    </source>
</evidence>
<dbReference type="EMBL" id="ADAS02000033">
    <property type="protein sequence ID" value="OAV95005.1"/>
    <property type="molecule type" value="Genomic_DNA"/>
</dbReference>
<feature type="domain" description="No apical meristem-associated C-terminal" evidence="2">
    <location>
        <begin position="17"/>
        <end position="148"/>
    </location>
</feature>
<feature type="compositionally biased region" description="Polar residues" evidence="1">
    <location>
        <begin position="25"/>
        <end position="41"/>
    </location>
</feature>
<accession>A0A180GQN2</accession>
<evidence type="ECO:0000259" key="2">
    <source>
        <dbReference type="Pfam" id="PF14303"/>
    </source>
</evidence>
<proteinExistence type="predicted"/>
<keyword evidence="5" id="KW-1185">Reference proteome</keyword>
<protein>
    <submittedName>
        <fullName evidence="4">NAM-associated domain-containing protein</fullName>
    </submittedName>
</protein>
<reference evidence="3" key="1">
    <citation type="submission" date="2009-11" db="EMBL/GenBank/DDBJ databases">
        <authorList>
            <consortium name="The Broad Institute Genome Sequencing Platform"/>
            <person name="Ward D."/>
            <person name="Feldgarden M."/>
            <person name="Earl A."/>
            <person name="Young S.K."/>
            <person name="Zeng Q."/>
            <person name="Koehrsen M."/>
            <person name="Alvarado L."/>
            <person name="Berlin A."/>
            <person name="Bochicchio J."/>
            <person name="Borenstein D."/>
            <person name="Chapman S.B."/>
            <person name="Chen Z."/>
            <person name="Engels R."/>
            <person name="Freedman E."/>
            <person name="Gellesch M."/>
            <person name="Goldberg J."/>
            <person name="Griggs A."/>
            <person name="Gujja S."/>
            <person name="Heilman E."/>
            <person name="Heiman D."/>
            <person name="Hepburn T."/>
            <person name="Howarth C."/>
            <person name="Jen D."/>
            <person name="Larson L."/>
            <person name="Lewis B."/>
            <person name="Mehta T."/>
            <person name="Park D."/>
            <person name="Pearson M."/>
            <person name="Roberts A."/>
            <person name="Saif S."/>
            <person name="Shea T."/>
            <person name="Shenoy N."/>
            <person name="Sisk P."/>
            <person name="Stolte C."/>
            <person name="Sykes S."/>
            <person name="Thomson T."/>
            <person name="Walk T."/>
            <person name="White J."/>
            <person name="Yandava C."/>
            <person name="Izard J."/>
            <person name="Baranova O.V."/>
            <person name="Blanton J.M."/>
            <person name="Tanner A.C."/>
            <person name="Dewhirst F.E."/>
            <person name="Haas B."/>
            <person name="Nusbaum C."/>
            <person name="Birren B."/>
        </authorList>
    </citation>
    <scope>NUCLEOTIDE SEQUENCE [LARGE SCALE GENOMIC DNA]</scope>
    <source>
        <strain evidence="3">1-1 BBBD Race 1</strain>
    </source>
</reference>
<evidence type="ECO:0000313" key="3">
    <source>
        <dbReference type="EMBL" id="OAV95005.1"/>
    </source>
</evidence>
<reference evidence="4 5" key="3">
    <citation type="journal article" date="2017" name="G3 (Bethesda)">
        <title>Comparative analysis highlights variable genome content of wheat rusts and divergence of the mating loci.</title>
        <authorList>
            <person name="Cuomo C.A."/>
            <person name="Bakkeren G."/>
            <person name="Khalil H.B."/>
            <person name="Panwar V."/>
            <person name="Joly D."/>
            <person name="Linning R."/>
            <person name="Sakthikumar S."/>
            <person name="Song X."/>
            <person name="Adiconis X."/>
            <person name="Fan L."/>
            <person name="Goldberg J.M."/>
            <person name="Levin J.Z."/>
            <person name="Young S."/>
            <person name="Zeng Q."/>
            <person name="Anikster Y."/>
            <person name="Bruce M."/>
            <person name="Wang M."/>
            <person name="Yin C."/>
            <person name="McCallum B."/>
            <person name="Szabo L.J."/>
            <person name="Hulbert S."/>
            <person name="Chen X."/>
            <person name="Fellers J.P."/>
        </authorList>
    </citation>
    <scope>NUCLEOTIDE SEQUENCE</scope>
    <source>
        <strain evidence="5">Isolate 1-1 / race 1 (BBBD)</strain>
        <strain evidence="4">isolate 1-1 / race 1 (BBBD)</strain>
    </source>
</reference>
<evidence type="ECO:0000313" key="4">
    <source>
        <dbReference type="EnsemblFungi" id="PTTG_08914-t43_1-p1"/>
    </source>
</evidence>
<name>A0A180GQN2_PUCT1</name>
<dbReference type="Proteomes" id="UP000005240">
    <property type="component" value="Unassembled WGS sequence"/>
</dbReference>
<sequence length="161" mass="17880">MVVFTRLNSSTRVKAEISKRKRAASPTSEHPPSNVPESTPAPSDAVSEFDGTGTDASILERPVGKKKAKLLNQIAAKDQEWKADVACAQTKIASESERFNDIISNDSLSLKRITQNGETAAELTIMNKNLDNLDSEQQEYYKLKRKEILQSLRNKTSSRQT</sequence>
<feature type="compositionally biased region" description="Polar residues" evidence="1">
    <location>
        <begin position="1"/>
        <end position="12"/>
    </location>
</feature>
<reference evidence="3" key="2">
    <citation type="submission" date="2016-05" db="EMBL/GenBank/DDBJ databases">
        <title>Comparative analysis highlights variable genome content of wheat rusts and divergence of the mating loci.</title>
        <authorList>
            <person name="Cuomo C.A."/>
            <person name="Bakkeren G."/>
            <person name="Szabo L."/>
            <person name="Khalil H."/>
            <person name="Joly D."/>
            <person name="Goldberg J."/>
            <person name="Young S."/>
            <person name="Zeng Q."/>
            <person name="Fellers J."/>
        </authorList>
    </citation>
    <scope>NUCLEOTIDE SEQUENCE [LARGE SCALE GENOMIC DNA]</scope>
    <source>
        <strain evidence="3">1-1 BBBD Race 1</strain>
    </source>
</reference>
<feature type="region of interest" description="Disordered" evidence="1">
    <location>
        <begin position="1"/>
        <end position="60"/>
    </location>
</feature>
<gene>
    <name evidence="3" type="ORF">PTTG_08914</name>
</gene>
<dbReference type="VEuPathDB" id="FungiDB:PTTG_08914"/>
<organism evidence="3">
    <name type="scientific">Puccinia triticina (isolate 1-1 / race 1 (BBBD))</name>
    <name type="common">Brown leaf rust fungus</name>
    <dbReference type="NCBI Taxonomy" id="630390"/>
    <lineage>
        <taxon>Eukaryota</taxon>
        <taxon>Fungi</taxon>
        <taxon>Dikarya</taxon>
        <taxon>Basidiomycota</taxon>
        <taxon>Pucciniomycotina</taxon>
        <taxon>Pucciniomycetes</taxon>
        <taxon>Pucciniales</taxon>
        <taxon>Pucciniaceae</taxon>
        <taxon>Puccinia</taxon>
    </lineage>
</organism>
<evidence type="ECO:0000256" key="1">
    <source>
        <dbReference type="SAM" id="MobiDB-lite"/>
    </source>
</evidence>
<dbReference type="EnsemblFungi" id="PTTG_08914-t43_1">
    <property type="protein sequence ID" value="PTTG_08914-t43_1-p1"/>
    <property type="gene ID" value="PTTG_08914"/>
</dbReference>
<reference evidence="4" key="4">
    <citation type="submission" date="2025-05" db="UniProtKB">
        <authorList>
            <consortium name="EnsemblFungi"/>
        </authorList>
    </citation>
    <scope>IDENTIFICATION</scope>
    <source>
        <strain evidence="4">isolate 1-1 / race 1 (BBBD)</strain>
    </source>
</reference>